<sequence length="136" mass="15904">MIIADTGFFVALGNKNDNFHAKAKQKLVTLKEPLITTYPVVVKTSYLLWERCGNDAQFKFIRQLTQGSIKIFHLENIHLERMLELMIKYLNLPMDLADASLVVLAETIQENRILTTDRRDFTVYRWLNNQTFELLL</sequence>
<dbReference type="Gene3D" id="3.40.50.1010">
    <property type="entry name" value="5'-nuclease"/>
    <property type="match status" value="1"/>
</dbReference>
<accession>A0A3E0KXM9</accession>
<organism evidence="1 2">
    <name type="scientific">Microcystis flos-aquae TF09</name>
    <dbReference type="NCBI Taxonomy" id="2060473"/>
    <lineage>
        <taxon>Bacteria</taxon>
        <taxon>Bacillati</taxon>
        <taxon>Cyanobacteriota</taxon>
        <taxon>Cyanophyceae</taxon>
        <taxon>Oscillatoriophycideae</taxon>
        <taxon>Chroococcales</taxon>
        <taxon>Microcystaceae</taxon>
        <taxon>Microcystis</taxon>
    </lineage>
</organism>
<gene>
    <name evidence="1" type="ORF">DWQ54_21715</name>
</gene>
<name>A0A3E0KXM9_9CHRO</name>
<dbReference type="EMBL" id="QQWC01000007">
    <property type="protein sequence ID" value="REJ39393.1"/>
    <property type="molecule type" value="Genomic_DNA"/>
</dbReference>
<dbReference type="Proteomes" id="UP000256873">
    <property type="component" value="Unassembled WGS sequence"/>
</dbReference>
<dbReference type="SUPFAM" id="SSF88723">
    <property type="entry name" value="PIN domain-like"/>
    <property type="match status" value="1"/>
</dbReference>
<comment type="caution">
    <text evidence="1">The sequence shown here is derived from an EMBL/GenBank/DDBJ whole genome shotgun (WGS) entry which is preliminary data.</text>
</comment>
<reference evidence="1 2" key="1">
    <citation type="submission" date="2017-10" db="EMBL/GenBank/DDBJ databases">
        <title>A large-scale comparative metagenomic study reveals the eutrophication-driven functional interactions in six Microcystis-epibionts communities.</title>
        <authorList>
            <person name="Li Q."/>
            <person name="Lin F."/>
        </authorList>
    </citation>
    <scope>NUCLEOTIDE SEQUENCE [LARGE SCALE GENOMIC DNA]</scope>
    <source>
        <strain evidence="1">TF09</strain>
    </source>
</reference>
<proteinExistence type="predicted"/>
<evidence type="ECO:0000313" key="2">
    <source>
        <dbReference type="Proteomes" id="UP000256873"/>
    </source>
</evidence>
<evidence type="ECO:0000313" key="1">
    <source>
        <dbReference type="EMBL" id="REJ39393.1"/>
    </source>
</evidence>
<dbReference type="AlphaFoldDB" id="A0A3E0KXM9"/>
<dbReference type="InterPro" id="IPR029060">
    <property type="entry name" value="PIN-like_dom_sf"/>
</dbReference>
<protein>
    <submittedName>
        <fullName evidence="1">PIN domain-containing protein</fullName>
    </submittedName>
</protein>